<comment type="caution">
    <text evidence="2">The sequence shown here is derived from an EMBL/GenBank/DDBJ whole genome shotgun (WGS) entry which is preliminary data.</text>
</comment>
<proteinExistence type="predicted"/>
<dbReference type="EMBL" id="CAJOBQ010002597">
    <property type="protein sequence ID" value="CAF4568997.1"/>
    <property type="molecule type" value="Genomic_DNA"/>
</dbReference>
<evidence type="ECO:0000313" key="3">
    <source>
        <dbReference type="Proteomes" id="UP000663862"/>
    </source>
</evidence>
<dbReference type="Proteomes" id="UP000663862">
    <property type="component" value="Unassembled WGS sequence"/>
</dbReference>
<reference evidence="2" key="1">
    <citation type="submission" date="2021-02" db="EMBL/GenBank/DDBJ databases">
        <authorList>
            <person name="Nowell W R."/>
        </authorList>
    </citation>
    <scope>NUCLEOTIDE SEQUENCE</scope>
</reference>
<protein>
    <submittedName>
        <fullName evidence="2">Uncharacterized protein</fullName>
    </submittedName>
</protein>
<organism evidence="2 3">
    <name type="scientific">Rotaria socialis</name>
    <dbReference type="NCBI Taxonomy" id="392032"/>
    <lineage>
        <taxon>Eukaryota</taxon>
        <taxon>Metazoa</taxon>
        <taxon>Spiralia</taxon>
        <taxon>Gnathifera</taxon>
        <taxon>Rotifera</taxon>
        <taxon>Eurotatoria</taxon>
        <taxon>Bdelloidea</taxon>
        <taxon>Philodinida</taxon>
        <taxon>Philodinidae</taxon>
        <taxon>Rotaria</taxon>
    </lineage>
</organism>
<dbReference type="Proteomes" id="UP000663869">
    <property type="component" value="Unassembled WGS sequence"/>
</dbReference>
<evidence type="ECO:0000313" key="1">
    <source>
        <dbReference type="EMBL" id="CAF3633577.1"/>
    </source>
</evidence>
<dbReference type="EMBL" id="CAJNYU010003073">
    <property type="protein sequence ID" value="CAF3633577.1"/>
    <property type="molecule type" value="Genomic_DNA"/>
</dbReference>
<sequence>MISNLFIRRLLNSNRFIIHHLSKHKYIQATSLAISHTIPYAEAEQTMSDIEFLAKKVYKSSHVAPSDKLLRWYRCNPSLWWLAKDKTCLIGYLCAIPLSHEAFLKTKQSEFNDLTDIADNAIRPWNDGLGSKYCMHIFSFVVDPIYQRRSGSPVHRLILKHFLESLLLYGKSGCIVTEWSALAVSEIGCHVSRSDFDLTLLTHNSNNNNHIFYGKTSSEHQEQLLQRVIQKLQS</sequence>
<dbReference type="Gene3D" id="3.40.630.30">
    <property type="match status" value="1"/>
</dbReference>
<name>A0A820ZYA3_9BILA</name>
<dbReference type="AlphaFoldDB" id="A0A820ZYA3"/>
<evidence type="ECO:0000313" key="2">
    <source>
        <dbReference type="EMBL" id="CAF4568997.1"/>
    </source>
</evidence>
<gene>
    <name evidence="1" type="ORF">FME351_LOCUS23572</name>
    <name evidence="2" type="ORF">TSG867_LOCUS25828</name>
</gene>
<accession>A0A820ZYA3</accession>